<evidence type="ECO:0000259" key="3">
    <source>
        <dbReference type="SMART" id="SM00829"/>
    </source>
</evidence>
<keyword evidence="2" id="KW-0560">Oxidoreductase</keyword>
<dbReference type="CDD" id="cd05276">
    <property type="entry name" value="p53_inducible_oxidoreductase"/>
    <property type="match status" value="1"/>
</dbReference>
<dbReference type="InterPro" id="IPR013149">
    <property type="entry name" value="ADH-like_C"/>
</dbReference>
<sequence>MRAVVVEEPGGPEALVVREVPEPEPGPGEVVVEVAAAGVNRADLLQRRGRYDPPPGTPAWPGLECSGHVVAVGEGVDGLAVGEPVVALLDGGGYAERVRVRAGQVMPVPDGVDLVEAAALPEAAATVHSNVVWTARGGAGLRRGEVFLVHGATSGIGSFATQLASALGARAFATAGSPQKVAAAAAFGAERVLDYRSDDLAAVLREVTAGAGVDVVLDPVGARYLGLHLEVLAPEGRLVVIGLMGGTTAELDMATLMRRRLTVHGSTLRARPWREKAEICAEVVRDVWPLVADGRVRPVVDRVLPLERAAEAHRVLEAGEHVGKVLLRP</sequence>
<dbReference type="InterPro" id="IPR013154">
    <property type="entry name" value="ADH-like_N"/>
</dbReference>
<organism evidence="4 5">
    <name type="scientific">Aquipuribacter nitratireducens</name>
    <dbReference type="NCBI Taxonomy" id="650104"/>
    <lineage>
        <taxon>Bacteria</taxon>
        <taxon>Bacillati</taxon>
        <taxon>Actinomycetota</taxon>
        <taxon>Actinomycetes</taxon>
        <taxon>Micrococcales</taxon>
        <taxon>Intrasporangiaceae</taxon>
        <taxon>Aquipuribacter</taxon>
    </lineage>
</organism>
<proteinExistence type="predicted"/>
<protein>
    <submittedName>
        <fullName evidence="4">NAD(P)H-quinone oxidoreductase</fullName>
    </submittedName>
</protein>
<evidence type="ECO:0000256" key="1">
    <source>
        <dbReference type="ARBA" id="ARBA00022857"/>
    </source>
</evidence>
<dbReference type="RefSeq" id="WP_340270481.1">
    <property type="nucleotide sequence ID" value="NZ_JBBEOG010000007.1"/>
</dbReference>
<dbReference type="InterPro" id="IPR011032">
    <property type="entry name" value="GroES-like_sf"/>
</dbReference>
<dbReference type="SUPFAM" id="SSF51735">
    <property type="entry name" value="NAD(P)-binding Rossmann-fold domains"/>
    <property type="match status" value="1"/>
</dbReference>
<dbReference type="EMBL" id="JBHSLD010000009">
    <property type="protein sequence ID" value="MFC5381107.1"/>
    <property type="molecule type" value="Genomic_DNA"/>
</dbReference>
<gene>
    <name evidence="4" type="ORF">ACFPJ6_09915</name>
</gene>
<keyword evidence="5" id="KW-1185">Reference proteome</keyword>
<dbReference type="Pfam" id="PF08240">
    <property type="entry name" value="ADH_N"/>
    <property type="match status" value="1"/>
</dbReference>
<dbReference type="InterPro" id="IPR014189">
    <property type="entry name" value="Quinone_OxRdtase_PIG3"/>
</dbReference>
<reference evidence="5" key="1">
    <citation type="journal article" date="2019" name="Int. J. Syst. Evol. Microbiol.">
        <title>The Global Catalogue of Microorganisms (GCM) 10K type strain sequencing project: providing services to taxonomists for standard genome sequencing and annotation.</title>
        <authorList>
            <consortium name="The Broad Institute Genomics Platform"/>
            <consortium name="The Broad Institute Genome Sequencing Center for Infectious Disease"/>
            <person name="Wu L."/>
            <person name="Ma J."/>
        </authorList>
    </citation>
    <scope>NUCLEOTIDE SEQUENCE [LARGE SCALE GENOMIC DNA]</scope>
    <source>
        <strain evidence="5">CCUG 43114</strain>
    </source>
</reference>
<evidence type="ECO:0000313" key="5">
    <source>
        <dbReference type="Proteomes" id="UP001596122"/>
    </source>
</evidence>
<dbReference type="InterPro" id="IPR020843">
    <property type="entry name" value="ER"/>
</dbReference>
<dbReference type="SMART" id="SM00829">
    <property type="entry name" value="PKS_ER"/>
    <property type="match status" value="1"/>
</dbReference>
<accession>A0ABW0GN06</accession>
<name>A0ABW0GN06_9MICO</name>
<dbReference type="SUPFAM" id="SSF50129">
    <property type="entry name" value="GroES-like"/>
    <property type="match status" value="1"/>
</dbReference>
<dbReference type="PANTHER" id="PTHR48106">
    <property type="entry name" value="QUINONE OXIDOREDUCTASE PIG3-RELATED"/>
    <property type="match status" value="1"/>
</dbReference>
<comment type="caution">
    <text evidence="4">The sequence shown here is derived from an EMBL/GenBank/DDBJ whole genome shotgun (WGS) entry which is preliminary data.</text>
</comment>
<dbReference type="Pfam" id="PF00107">
    <property type="entry name" value="ADH_zinc_N"/>
    <property type="match status" value="1"/>
</dbReference>
<dbReference type="NCBIfam" id="TIGR02824">
    <property type="entry name" value="quinone_pig3"/>
    <property type="match status" value="1"/>
</dbReference>
<dbReference type="Gene3D" id="3.90.180.10">
    <property type="entry name" value="Medium-chain alcohol dehydrogenases, catalytic domain"/>
    <property type="match status" value="1"/>
</dbReference>
<dbReference type="Gene3D" id="3.40.50.720">
    <property type="entry name" value="NAD(P)-binding Rossmann-like Domain"/>
    <property type="match status" value="1"/>
</dbReference>
<feature type="domain" description="Enoyl reductase (ER)" evidence="3">
    <location>
        <begin position="10"/>
        <end position="327"/>
    </location>
</feature>
<dbReference type="PANTHER" id="PTHR48106:SF8">
    <property type="entry name" value="OS02G0805600 PROTEIN"/>
    <property type="match status" value="1"/>
</dbReference>
<evidence type="ECO:0000256" key="2">
    <source>
        <dbReference type="ARBA" id="ARBA00023002"/>
    </source>
</evidence>
<dbReference type="Proteomes" id="UP001596122">
    <property type="component" value="Unassembled WGS sequence"/>
</dbReference>
<keyword evidence="1" id="KW-0521">NADP</keyword>
<dbReference type="InterPro" id="IPR036291">
    <property type="entry name" value="NAD(P)-bd_dom_sf"/>
</dbReference>
<evidence type="ECO:0000313" key="4">
    <source>
        <dbReference type="EMBL" id="MFC5381107.1"/>
    </source>
</evidence>